<keyword evidence="1" id="KW-1133">Transmembrane helix</keyword>
<dbReference type="SUPFAM" id="SSF81321">
    <property type="entry name" value="Family A G protein-coupled receptor-like"/>
    <property type="match status" value="1"/>
</dbReference>
<name>A0A1W0WEL0_HYPEX</name>
<dbReference type="AlphaFoldDB" id="A0A1W0WEL0"/>
<comment type="caution">
    <text evidence="2">The sequence shown here is derived from an EMBL/GenBank/DDBJ whole genome shotgun (WGS) entry which is preliminary data.</text>
</comment>
<keyword evidence="1" id="KW-0812">Transmembrane</keyword>
<evidence type="ECO:0000313" key="2">
    <source>
        <dbReference type="EMBL" id="OQV13563.1"/>
    </source>
</evidence>
<keyword evidence="1" id="KW-0472">Membrane</keyword>
<feature type="transmembrane region" description="Helical" evidence="1">
    <location>
        <begin position="37"/>
        <end position="58"/>
    </location>
</feature>
<dbReference type="Proteomes" id="UP000192578">
    <property type="component" value="Unassembled WGS sequence"/>
</dbReference>
<gene>
    <name evidence="2" type="ORF">BV898_12200</name>
</gene>
<evidence type="ECO:0000313" key="3">
    <source>
        <dbReference type="Proteomes" id="UP000192578"/>
    </source>
</evidence>
<organism evidence="2 3">
    <name type="scientific">Hypsibius exemplaris</name>
    <name type="common">Freshwater tardigrade</name>
    <dbReference type="NCBI Taxonomy" id="2072580"/>
    <lineage>
        <taxon>Eukaryota</taxon>
        <taxon>Metazoa</taxon>
        <taxon>Ecdysozoa</taxon>
        <taxon>Tardigrada</taxon>
        <taxon>Eutardigrada</taxon>
        <taxon>Parachela</taxon>
        <taxon>Hypsibioidea</taxon>
        <taxon>Hypsibiidae</taxon>
        <taxon>Hypsibius</taxon>
    </lineage>
</organism>
<sequence>MTPPSPSDVENRIYSNILSVHNTTIEQYSGWTLTPTFFLIICILGSTINGTMLLLFLYDKRLRTPFRKGPLTSIVLIFISV</sequence>
<reference evidence="3" key="1">
    <citation type="submission" date="2017-01" db="EMBL/GenBank/DDBJ databases">
        <title>Comparative genomics of anhydrobiosis in the tardigrade Hypsibius dujardini.</title>
        <authorList>
            <person name="Yoshida Y."/>
            <person name="Koutsovoulos G."/>
            <person name="Laetsch D."/>
            <person name="Stevens L."/>
            <person name="Kumar S."/>
            <person name="Horikawa D."/>
            <person name="Ishino K."/>
            <person name="Komine S."/>
            <person name="Tomita M."/>
            <person name="Blaxter M."/>
            <person name="Arakawa K."/>
        </authorList>
    </citation>
    <scope>NUCLEOTIDE SEQUENCE [LARGE SCALE GENOMIC DNA]</scope>
    <source>
        <strain evidence="3">Z151</strain>
    </source>
</reference>
<proteinExistence type="predicted"/>
<keyword evidence="3" id="KW-1185">Reference proteome</keyword>
<accession>A0A1W0WEL0</accession>
<protein>
    <submittedName>
        <fullName evidence="2">Uncharacterized protein</fullName>
    </submittedName>
</protein>
<dbReference type="EMBL" id="MTYJ01000121">
    <property type="protein sequence ID" value="OQV13563.1"/>
    <property type="molecule type" value="Genomic_DNA"/>
</dbReference>
<evidence type="ECO:0000256" key="1">
    <source>
        <dbReference type="SAM" id="Phobius"/>
    </source>
</evidence>